<dbReference type="AlphaFoldDB" id="A0A382E1P0"/>
<proteinExistence type="predicted"/>
<protein>
    <submittedName>
        <fullName evidence="1">Uncharacterized protein</fullName>
    </submittedName>
</protein>
<reference evidence="1" key="1">
    <citation type="submission" date="2018-05" db="EMBL/GenBank/DDBJ databases">
        <authorList>
            <person name="Lanie J.A."/>
            <person name="Ng W.-L."/>
            <person name="Kazmierczak K.M."/>
            <person name="Andrzejewski T.M."/>
            <person name="Davidsen T.M."/>
            <person name="Wayne K.J."/>
            <person name="Tettelin H."/>
            <person name="Glass J.I."/>
            <person name="Rusch D."/>
            <person name="Podicherti R."/>
            <person name="Tsui H.-C.T."/>
            <person name="Winkler M.E."/>
        </authorList>
    </citation>
    <scope>NUCLEOTIDE SEQUENCE</scope>
</reference>
<name>A0A382E1P0_9ZZZZ</name>
<sequence length="111" mass="13180">MRIESFSKSEWLEIAEIISLYCPSEPIIERLITEINDKTNLFKEVEEFLVKNNINPVFFPHRDIIESLKNGKGLTKRLSCYSTLKGKGIVQFKKDYQEYILKKYEFKKKLN</sequence>
<dbReference type="EMBL" id="UINC01042224">
    <property type="protein sequence ID" value="SVB44558.1"/>
    <property type="molecule type" value="Genomic_DNA"/>
</dbReference>
<organism evidence="1">
    <name type="scientific">marine metagenome</name>
    <dbReference type="NCBI Taxonomy" id="408172"/>
    <lineage>
        <taxon>unclassified sequences</taxon>
        <taxon>metagenomes</taxon>
        <taxon>ecological metagenomes</taxon>
    </lineage>
</organism>
<evidence type="ECO:0000313" key="1">
    <source>
        <dbReference type="EMBL" id="SVB44558.1"/>
    </source>
</evidence>
<accession>A0A382E1P0</accession>
<gene>
    <name evidence="1" type="ORF">METZ01_LOCUS197412</name>
</gene>